<keyword evidence="2" id="KW-0812">Transmembrane</keyword>
<evidence type="ECO:0000256" key="2">
    <source>
        <dbReference type="SAM" id="Phobius"/>
    </source>
</evidence>
<feature type="compositionally biased region" description="Polar residues" evidence="1">
    <location>
        <begin position="2561"/>
        <end position="2572"/>
    </location>
</feature>
<evidence type="ECO:0000259" key="3">
    <source>
        <dbReference type="Pfam" id="PF20609"/>
    </source>
</evidence>
<dbReference type="Pfam" id="PF20609">
    <property type="entry name" value="pAdhesive_17"/>
    <property type="match status" value="1"/>
</dbReference>
<name>A0AAF0GPE6_LATSK</name>
<dbReference type="Proteomes" id="UP001179858">
    <property type="component" value="Chromosome"/>
</dbReference>
<feature type="domain" description="Putative adhesive" evidence="3">
    <location>
        <begin position="50"/>
        <end position="307"/>
    </location>
</feature>
<feature type="compositionally biased region" description="Low complexity" evidence="1">
    <location>
        <begin position="2533"/>
        <end position="2553"/>
    </location>
</feature>
<protein>
    <recommendedName>
        <fullName evidence="3">Putative adhesive domain-containing protein</fullName>
    </recommendedName>
</protein>
<proteinExistence type="predicted"/>
<organism evidence="4 5">
    <name type="scientific">Latilactobacillus sakei</name>
    <name type="common">Lactobacillus sakei</name>
    <dbReference type="NCBI Taxonomy" id="1599"/>
    <lineage>
        <taxon>Bacteria</taxon>
        <taxon>Bacillati</taxon>
        <taxon>Bacillota</taxon>
        <taxon>Bacilli</taxon>
        <taxon>Lactobacillales</taxon>
        <taxon>Lactobacillaceae</taxon>
        <taxon>Latilactobacillus</taxon>
    </lineage>
</organism>
<accession>A0AAF0GPE6</accession>
<dbReference type="InterPro" id="IPR046762">
    <property type="entry name" value="pAdhesive_17"/>
</dbReference>
<reference evidence="4" key="1">
    <citation type="submission" date="2023-04" db="EMBL/GenBank/DDBJ databases">
        <title>Novel strain of Lactilactobacillus sakei and use thereof.</title>
        <authorList>
            <person name="Kim S.Y."/>
        </authorList>
    </citation>
    <scope>NUCLEOTIDE SEQUENCE</scope>
    <source>
        <strain evidence="4">HUP1</strain>
    </source>
</reference>
<feature type="transmembrane region" description="Helical" evidence="2">
    <location>
        <begin position="2587"/>
        <end position="2606"/>
    </location>
</feature>
<evidence type="ECO:0000313" key="4">
    <source>
        <dbReference type="EMBL" id="WGI19724.1"/>
    </source>
</evidence>
<evidence type="ECO:0000256" key="1">
    <source>
        <dbReference type="SAM" id="MobiDB-lite"/>
    </source>
</evidence>
<feature type="compositionally biased region" description="Gly residues" evidence="1">
    <location>
        <begin position="2520"/>
        <end position="2532"/>
    </location>
</feature>
<dbReference type="RefSeq" id="WP_280103171.1">
    <property type="nucleotide sequence ID" value="NZ_CP122959.1"/>
</dbReference>
<dbReference type="EMBL" id="CP122959">
    <property type="protein sequence ID" value="WGI19724.1"/>
    <property type="molecule type" value="Genomic_DNA"/>
</dbReference>
<keyword evidence="2" id="KW-0472">Membrane</keyword>
<gene>
    <name evidence="4" type="ORF">QBD03_03165</name>
</gene>
<sequence length="2612" mass="269678">MKKVSHKKLLRRTLYVCSGTLLLLNSGVGVASVFVINQNRAQASQVNPRAGLADISILQNASLTSTTGTQMTPNAQGNFDLSLNYTGQGVATVGVADKKVLVYALPASLQGKVVGGSTVDIQADLLPITPGDIPGVKPLFDALGLAITALDKALKIPAVVAAFNDLKKVQDLGSYQETVTANVSPDGKTISVDFTQGFGRYVHQAYAALFNTLRDAIAAVHSDNILIEALVKALQKASADLFAIIDAIAGGTSTILDSALSGNLLGSASGTLHTTVSDPGVPTATVKAAAINNALISADILTAIEQEGEAVTLNFPTTATNPIENYDVATPTVTQPVAGQTTVAGNVILKEPIPDGTTFEAVVTLDDGTTKTATVQADGTFVVDTGALTAGQILSTKVVATNGQYTKESTAVESTVSDVSIENPIENYDVATPTVNPATAGDTKLDGQVTLNQPIPDGTTFKAVATLADGTEVSGDVDVTTGKFSVTTDPLVAGDLKVKVVATNGQYTKSSADVTVTVADAPIENPIENYDVATPTVDPATAGDTSLDGQVTLAQPIPDGTTFKAVATLADGTEVSGDVNTTTGKFSISTDPLVAGDVTVKIVATNGQFTKSSTDVTVTVADAPIENPIADYDVATPTVDPATAGDTTLDGQVTLNQPIPAGTTFKAVATLANGTEISGDVDTTTGKFSIATDPLVAGDVTVKIVATNGQFTKPSANVTVTVADAPIENPIENYDVATPTVEKSFAGDTSVKGHVDLKTPIPDNTTFEATVTLPGGRQVKADVQANGDFTVNTEDPLVAGSQLAIHITAINGQFTKEGAAVNSTVADALPSDPLVNYQVTTPTLDSATDGQTKVSGHVNLQVPIPDGTTFKAEVQLPDGATVAADVQANGDFEIPTRALVAGESLSVKVIAQNGIYQKESAPASLLVSEAVPTNPLENYTVATPDVNPMTTDDTQLTGKVTLTDIPAGTTFEAVVTMADGSTKRANVSPDGQFTIETGQLAADDVLAVKITAKNSGYTKDSASVDVTVTQAPDTNPLANYTVAQPVVDAASAGDTTVTGKVDLTTNPAPAGTTFEATVMLPDGTLKTAEVAADGTFTVTTGELKADDILEIHVTAHNSGYQKDSNPVQLTVDAAVETNPLENYTVNAPVVAPLTEGDTAVKGQVNLGIPIPNGTTFEAIVTLADGTTKSVAIGADGQFTVPTEALVADETVAVKVVATNGTFTKDSSVVYQKVSQKLPTDPIADYEVGTPTVDPVTADQTSVTGQVVLAEPIPEGTSFEATVTLADGTQKTATVDENGHFTIVTGNLTEGDQLTVKVTAKNSIYTKDSALVTVNVGPAVEQNPLADYDVNMPVLNPAKAGETHVSGSVTLKQPAPAGTTFEASVTLQDGTTTTATILPSGEFTVGTKPLTAGEILSAKVTAINGNFKKDSQTVSLTVDAGLPTNPLENYDVATPMMQPAVEGDKAIKGQVTLAQPIPNGTSFKAMITLPDGTTKETTINSSGQFELTTDALVAGQTYTAKVVAINGANMKESQSASVTVSEKEETDPLVDYNVATPTIKQGVAGETQVSGQVQLDPDWPEGTTFEAVIVLPNGRTRAVRLDSGAVAPDGQFTINTAALTANQKVLVKIVAKNGTFTKDSANAEMIVKAAPITDPLENYDVATPSVDPVKVGDTKVTGKVELVTPIPEGTTFEAVVTLPNGDKQTVTIDENGNFNIPIDAVKEGDQLTVEVIAHNGDHEKGSDKVNVTVEAGNPGETNPLENYDVAKPSVDPVKAGDTKVTGKVELVTPIPEGTTFEAVVTLPNGDKQTVTVDENGNFNIPIDAVKEGDQLTVEVIAHNGDHEKGSDKVNVTVEAGNPGETDPLENYSVATPTIKQGIAGETQVSGTVQLDPDWPEGTTFEAVIVLPNGRTRIVRLDSGTVGPEGQFVINTTQLTVNQRVQVKITAKNGTFTKDSAVAEMIVKAAPITDPLEDYVVAKPSVDVVKAGDTKVTGKVELAQPIPENTTFEAVVTMPNGKQETVPVDKDGNFVVPIDAAKAGDQLTVEVIAHNGDHEKGSDKVNVTVEAGNPGETNPLENYVVAKPSVDPVKAGDTKVTGKVELVTPIPEGTTFEAVVTLPNGKTVKVAVDSNGNFTLPVDAVKEGDELTVEVIAHNGDHEKGSDKVNVTVEAGNPGETNPLENYVVAKPSVDPVKAGDTKVTGKVELTKPIPEGTTFEAVVTLPNGKQVKVTVDSNGNFTLPVDAVKKGDKLIVEVIAHNGNHEKGSDKVNVTVEAGNPGETNPLENYVVAKPSVDPVKAGDTKVTGKVELTKPIPEGTTFEAVVTLPSGKQVKVTVDENGNFTLPIDAAKAGDKLTVEVIAHNGDHEKGSDKVNVTVEAGNPGETNPLENYVVAKPSVDPVKAGDTQVTGKVTINKPFPEGTTFEASVTMPDGSVKYGMVDINGNFIVKTGQLKAGQRLIVTIIAHNGDFEKDGQPVTVRVADNNQDGSGNGNGGTGNNTGDGGNTNGNSNGSHNPGNNNAGNGGQTNNGGNGQLGNSNNVNNLTNNGSNSGQNNHHMLNVGVSDTTGSQNANSKAGDLPQTDANKTGVWAAVGAFLIAMVALFKSLLPIKRDK</sequence>
<feature type="compositionally biased region" description="Gly residues" evidence="1">
    <location>
        <begin position="2487"/>
        <end position="2504"/>
    </location>
</feature>
<feature type="compositionally biased region" description="Low complexity" evidence="1">
    <location>
        <begin position="2505"/>
        <end position="2519"/>
    </location>
</feature>
<keyword evidence="2" id="KW-1133">Transmembrane helix</keyword>
<feature type="region of interest" description="Disordered" evidence="1">
    <location>
        <begin position="2478"/>
        <end position="2581"/>
    </location>
</feature>
<evidence type="ECO:0000313" key="5">
    <source>
        <dbReference type="Proteomes" id="UP001179858"/>
    </source>
</evidence>